<reference evidence="12 13" key="1">
    <citation type="journal article" date="2016" name="Mol. Biol. Evol.">
        <title>Comparative Genomics of Early-Diverging Mushroom-Forming Fungi Provides Insights into the Origins of Lignocellulose Decay Capabilities.</title>
        <authorList>
            <person name="Nagy L.G."/>
            <person name="Riley R."/>
            <person name="Tritt A."/>
            <person name="Adam C."/>
            <person name="Daum C."/>
            <person name="Floudas D."/>
            <person name="Sun H."/>
            <person name="Yadav J.S."/>
            <person name="Pangilinan J."/>
            <person name="Larsson K.H."/>
            <person name="Matsuura K."/>
            <person name="Barry K."/>
            <person name="Labutti K."/>
            <person name="Kuo R."/>
            <person name="Ohm R.A."/>
            <person name="Bhattacharya S.S."/>
            <person name="Shirouzu T."/>
            <person name="Yoshinaga Y."/>
            <person name="Martin F.M."/>
            <person name="Grigoriev I.V."/>
            <person name="Hibbett D.S."/>
        </authorList>
    </citation>
    <scope>NUCLEOTIDE SEQUENCE [LARGE SCALE GENOMIC DNA]</scope>
    <source>
        <strain evidence="12 13">HHB12029</strain>
    </source>
</reference>
<evidence type="ECO:0000259" key="10">
    <source>
        <dbReference type="Pfam" id="PF02714"/>
    </source>
</evidence>
<feature type="compositionally biased region" description="Polar residues" evidence="8">
    <location>
        <begin position="1120"/>
        <end position="1129"/>
    </location>
</feature>
<feature type="transmembrane region" description="Helical" evidence="9">
    <location>
        <begin position="656"/>
        <end position="675"/>
    </location>
</feature>
<dbReference type="GO" id="GO:0005227">
    <property type="term" value="F:calcium-activated cation channel activity"/>
    <property type="evidence" value="ECO:0007669"/>
    <property type="project" value="InterPro"/>
</dbReference>
<feature type="compositionally biased region" description="Polar residues" evidence="8">
    <location>
        <begin position="1281"/>
        <end position="1296"/>
    </location>
</feature>
<evidence type="ECO:0000313" key="13">
    <source>
        <dbReference type="Proteomes" id="UP000077266"/>
    </source>
</evidence>
<dbReference type="EMBL" id="KV426014">
    <property type="protein sequence ID" value="KZV92098.1"/>
    <property type="molecule type" value="Genomic_DNA"/>
</dbReference>
<name>A0A165HKC9_EXIGL</name>
<dbReference type="InParanoid" id="A0A165HKC9"/>
<keyword evidence="7" id="KW-0175">Coiled coil</keyword>
<feature type="compositionally biased region" description="Basic and acidic residues" evidence="8">
    <location>
        <begin position="344"/>
        <end position="353"/>
    </location>
</feature>
<feature type="transmembrane region" description="Helical" evidence="9">
    <location>
        <begin position="712"/>
        <end position="734"/>
    </location>
</feature>
<feature type="region of interest" description="Disordered" evidence="8">
    <location>
        <begin position="1147"/>
        <end position="1194"/>
    </location>
</feature>
<evidence type="ECO:0000256" key="9">
    <source>
        <dbReference type="SAM" id="Phobius"/>
    </source>
</evidence>
<feature type="transmembrane region" description="Helical" evidence="9">
    <location>
        <begin position="143"/>
        <end position="165"/>
    </location>
</feature>
<dbReference type="PANTHER" id="PTHR13018">
    <property type="entry name" value="PROBABLE MEMBRANE PROTEIN DUF221-RELATED"/>
    <property type="match status" value="1"/>
</dbReference>
<keyword evidence="3" id="KW-0813">Transport</keyword>
<evidence type="ECO:0008006" key="14">
    <source>
        <dbReference type="Google" id="ProtNLM"/>
    </source>
</evidence>
<feature type="region of interest" description="Disordered" evidence="8">
    <location>
        <begin position="1278"/>
        <end position="1368"/>
    </location>
</feature>
<feature type="transmembrane region" description="Helical" evidence="9">
    <location>
        <begin position="852"/>
        <end position="871"/>
    </location>
</feature>
<feature type="region of interest" description="Disordered" evidence="8">
    <location>
        <begin position="1079"/>
        <end position="1134"/>
    </location>
</feature>
<keyword evidence="4 9" id="KW-0812">Transmembrane</keyword>
<dbReference type="InterPro" id="IPR045122">
    <property type="entry name" value="Csc1-like"/>
</dbReference>
<dbReference type="Pfam" id="PF13967">
    <property type="entry name" value="RSN1_TM"/>
    <property type="match status" value="1"/>
</dbReference>
<evidence type="ECO:0000256" key="3">
    <source>
        <dbReference type="ARBA" id="ARBA00022448"/>
    </source>
</evidence>
<evidence type="ECO:0000256" key="6">
    <source>
        <dbReference type="ARBA" id="ARBA00023136"/>
    </source>
</evidence>
<evidence type="ECO:0000256" key="1">
    <source>
        <dbReference type="ARBA" id="ARBA00004141"/>
    </source>
</evidence>
<dbReference type="InterPro" id="IPR003864">
    <property type="entry name" value="CSC1/OSCA1-like_7TM"/>
</dbReference>
<keyword evidence="13" id="KW-1185">Reference proteome</keyword>
<protein>
    <recommendedName>
        <fullName evidence="14">DUF221-domain-containing protein</fullName>
    </recommendedName>
</protein>
<keyword evidence="6 9" id="KW-0472">Membrane</keyword>
<organism evidence="12 13">
    <name type="scientific">Exidia glandulosa HHB12029</name>
    <dbReference type="NCBI Taxonomy" id="1314781"/>
    <lineage>
        <taxon>Eukaryota</taxon>
        <taxon>Fungi</taxon>
        <taxon>Dikarya</taxon>
        <taxon>Basidiomycota</taxon>
        <taxon>Agaricomycotina</taxon>
        <taxon>Agaricomycetes</taxon>
        <taxon>Auriculariales</taxon>
        <taxon>Exidiaceae</taxon>
        <taxon>Exidia</taxon>
    </lineage>
</organism>
<dbReference type="PANTHER" id="PTHR13018:SF139">
    <property type="entry name" value="PHOSPHATE METABOLISM PROTEIN 7"/>
    <property type="match status" value="1"/>
</dbReference>
<evidence type="ECO:0000256" key="2">
    <source>
        <dbReference type="ARBA" id="ARBA00007779"/>
    </source>
</evidence>
<feature type="compositionally biased region" description="Basic and acidic residues" evidence="8">
    <location>
        <begin position="1424"/>
        <end position="1443"/>
    </location>
</feature>
<feature type="transmembrane region" description="Helical" evidence="9">
    <location>
        <begin position="754"/>
        <end position="776"/>
    </location>
</feature>
<feature type="transmembrane region" description="Helical" evidence="9">
    <location>
        <begin position="196"/>
        <end position="222"/>
    </location>
</feature>
<evidence type="ECO:0000313" key="12">
    <source>
        <dbReference type="EMBL" id="KZV92098.1"/>
    </source>
</evidence>
<dbReference type="InterPro" id="IPR032880">
    <property type="entry name" value="CSC1/OSCA1-like_N"/>
</dbReference>
<dbReference type="Pfam" id="PF02714">
    <property type="entry name" value="RSN1_7TM"/>
    <property type="match status" value="1"/>
</dbReference>
<feature type="region of interest" description="Disordered" evidence="8">
    <location>
        <begin position="998"/>
        <end position="1022"/>
    </location>
</feature>
<evidence type="ECO:0000256" key="4">
    <source>
        <dbReference type="ARBA" id="ARBA00022692"/>
    </source>
</evidence>
<sequence>MADLDGLKSRATYAGLLSQTYACIGISVFCLVLSESIRRIPRRRARGPASAYADDATREAIQRSLEANLISEQEAETLQRLQSREGWITGYLYLGRCWSALPSPPHPKWPLQWVAQVLKLSEDHFLALAGVDAAVYVRFLRGCFYFTLLHSCTTLVVILPIHYIFATPDIKRSDITRGSIGSISNANSPPKAVRLLWVHMGMLFWITVTWMATLGWFLAGVLRFRAIAARNAPAPVVSGQPQPTQQLPAPDERKAMLANEKNPEAAAAAARRDPAQEDQPDYSLRCRTVLVTNIPQYMRSEVELKEYFREFLPRVTSMQDDQGVLGKIFGRRPRYPSNQSGRPPDLELQKKSATEGATYPPQPRFDEERIENVTIVPKLSALAKLVAARERDLEDLEMAHIALARNVIRAVRRRTAQLERERQAELRKQQGSERWWDDTFIARVAGGSWVWQDDESEDFTALDTLVQALQPFVEAADRREAYYSTWRRLRRWVSVVLFRQTPTMPEPAPSFETSDNIWDVLLSLPREILVPYQPQTRTRHGALMLLPFNTVIDAVSSWLHPHQRRWIEHLPTIDLAFSRLNMHTDKIEQFRARDIKTITPASSAFVTFKRWEDARRATRGLPHHPWRPLTCIVQQAPQYEDVDWRRIVKGKFPAQFLRDWIVAALIWLFQIFWLIPISGIIALVSVQNLTTIIPGLSRFFQKHDKIQTFVTGLLPTAIVVILGILVPVILFLIGRKGQTEVTWSGLHNGILIRYYKWAIINLLIFFCLGSSALNSILENFNRSIQDPFLLVSRSFPAAAPFYAGWFILQTSVQSAMQLGLVGLPLLQYIFSVRSADNPRKRLRGTRPRTIDYHYWVPNHLLAIHIIVVFAILNPLVIPVALLYFGCANIVFRNQLLRVYARRLYEGNGKVIAIRIMRYSLDGLGLAHIVFLAYNLLRVQNPVGNTVSSDKSRAALSGTLFGLTMIIKIVATRIFRSRYARVEDAEFARVSGQDELFPGMAQCGEPDSQNGEPSPISPSDTASLRATSLRNHRRHSTDDILHFRTPTDARAPAGLMPWQASMYVTRNPLDVMRRKQARLRRHQHRKSTAGSMTMGILEQPDEERVEGVGSGDSGDNDSISTHGAHQQWDQGSKRRPILDVPFKFAQRFMPAPRSSSNRSDNPDNDNDYVGNCKPETSVTPHPKLIPWDDTPDSSRPYDNPYYDDLADYLWLPRDPFTVIDLDDTVELRRVILSSLRDEDDDEELDVDTTTALPIVPEIPAPEPVLISPTSRAAVEGMEMRPLTSSPTRMSMASSPSLSDHDASPHGQSTPTIRRPASSSEMLGLGSPPRRPSYGDALSVGGTRSTRRIPSGERVPGSMDGLASPRSPASHHLNLTAANVLGVWQQRNAESASITGAASSFSRRSSGHSGRTQSRLHPSWQTRNAIEARIREESQREDHTLRQHDQEEEEEDTNAERAATAARWTSLRRLMVPSRPHD</sequence>
<evidence type="ECO:0000256" key="5">
    <source>
        <dbReference type="ARBA" id="ARBA00022989"/>
    </source>
</evidence>
<dbReference type="OrthoDB" id="1689567at2759"/>
<feature type="domain" description="CSC1/OSCA1-like N-terminal transmembrane" evidence="11">
    <location>
        <begin position="102"/>
        <end position="214"/>
    </location>
</feature>
<evidence type="ECO:0000256" key="7">
    <source>
        <dbReference type="SAM" id="Coils"/>
    </source>
</evidence>
<feature type="coiled-coil region" evidence="7">
    <location>
        <begin position="401"/>
        <end position="428"/>
    </location>
</feature>
<comment type="subcellular location">
    <subcellularLocation>
        <location evidence="1">Membrane</location>
        <topology evidence="1">Multi-pass membrane protein</topology>
    </subcellularLocation>
</comment>
<feature type="compositionally biased region" description="Polar residues" evidence="8">
    <location>
        <begin position="1304"/>
        <end position="1319"/>
    </location>
</feature>
<feature type="region of interest" description="Disordered" evidence="8">
    <location>
        <begin position="328"/>
        <end position="363"/>
    </location>
</feature>
<proteinExistence type="inferred from homology"/>
<gene>
    <name evidence="12" type="ORF">EXIGLDRAFT_749824</name>
</gene>
<evidence type="ECO:0000256" key="8">
    <source>
        <dbReference type="SAM" id="MobiDB-lite"/>
    </source>
</evidence>
<feature type="transmembrane region" description="Helical" evidence="9">
    <location>
        <begin position="12"/>
        <end position="34"/>
    </location>
</feature>
<feature type="transmembrane region" description="Helical" evidence="9">
    <location>
        <begin position="814"/>
        <end position="831"/>
    </location>
</feature>
<dbReference type="GO" id="GO:0005886">
    <property type="term" value="C:plasma membrane"/>
    <property type="evidence" value="ECO:0007669"/>
    <property type="project" value="TreeGrafter"/>
</dbReference>
<dbReference type="Proteomes" id="UP000077266">
    <property type="component" value="Unassembled WGS sequence"/>
</dbReference>
<accession>A0A165HKC9</accession>
<feature type="compositionally biased region" description="Low complexity" evidence="8">
    <location>
        <begin position="1397"/>
        <end position="1413"/>
    </location>
</feature>
<feature type="domain" description="CSC1/OSCA1-like 7TM region" evidence="10">
    <location>
        <begin position="658"/>
        <end position="931"/>
    </location>
</feature>
<comment type="similarity">
    <text evidence="2">Belongs to the CSC1 (TC 1.A.17) family.</text>
</comment>
<feature type="compositionally biased region" description="Polar residues" evidence="8">
    <location>
        <begin position="1006"/>
        <end position="1022"/>
    </location>
</feature>
<feature type="region of interest" description="Disordered" evidence="8">
    <location>
        <begin position="1393"/>
        <end position="1476"/>
    </location>
</feature>
<keyword evidence="5 9" id="KW-1133">Transmembrane helix</keyword>
<evidence type="ECO:0000259" key="11">
    <source>
        <dbReference type="Pfam" id="PF13967"/>
    </source>
</evidence>